<dbReference type="SUPFAM" id="SSF52317">
    <property type="entry name" value="Class I glutamine amidotransferase-like"/>
    <property type="match status" value="1"/>
</dbReference>
<organism evidence="4 5">
    <name type="scientific">Nocardioides panaciterrulae</name>
    <dbReference type="NCBI Taxonomy" id="661492"/>
    <lineage>
        <taxon>Bacteria</taxon>
        <taxon>Bacillati</taxon>
        <taxon>Actinomycetota</taxon>
        <taxon>Actinomycetes</taxon>
        <taxon>Propionibacteriales</taxon>
        <taxon>Nocardioidaceae</taxon>
        <taxon>Nocardioides</taxon>
    </lineage>
</organism>
<dbReference type="GO" id="GO:0043565">
    <property type="term" value="F:sequence-specific DNA binding"/>
    <property type="evidence" value="ECO:0007669"/>
    <property type="project" value="InterPro"/>
</dbReference>
<dbReference type="InterPro" id="IPR018060">
    <property type="entry name" value="HTH_AraC"/>
</dbReference>
<evidence type="ECO:0000259" key="3">
    <source>
        <dbReference type="PROSITE" id="PS01124"/>
    </source>
</evidence>
<dbReference type="PROSITE" id="PS01124">
    <property type="entry name" value="HTH_ARAC_FAMILY_2"/>
    <property type="match status" value="1"/>
</dbReference>
<dbReference type="CDD" id="cd03137">
    <property type="entry name" value="GATase1_AraC_1"/>
    <property type="match status" value="1"/>
</dbReference>
<reference evidence="4 5" key="1">
    <citation type="submission" date="2020-07" db="EMBL/GenBank/DDBJ databases">
        <title>Sequencing the genomes of 1000 actinobacteria strains.</title>
        <authorList>
            <person name="Klenk H.-P."/>
        </authorList>
    </citation>
    <scope>NUCLEOTIDE SEQUENCE [LARGE SCALE GENOMIC DNA]</scope>
    <source>
        <strain evidence="4 5">DSM 21350</strain>
    </source>
</reference>
<dbReference type="InterPro" id="IPR009057">
    <property type="entry name" value="Homeodomain-like_sf"/>
</dbReference>
<sequence>MAVIVVVAMDRTPLFHLSVPCEVLGADRSDMGLPRHDVRVARVGRGPVRSSSGVTLQAPYGLEALDDAEVVIVPWWGRLEDEQLPARLLTGLRRAHARGARIVGLCGGAFALAEAGLLDGRRATTHWRYAEELAARYPQVRVDPRVLYVDEGDVLTSAGTAAAIDLCLHLLRSLSGAEVANAVARRMVVPPHRAGGQAQYVDVPVPDVRADDGLASAMRWALEHLDRPLGVEELAEQAVMSRRTFTRQFRRRTGTSAHQWLLQQRTILAQRLLETTDLPVELVAGRSGFGSAVTLRTHFQRTLGTSPRDYRATFSRAAHPEPERIAAV</sequence>
<name>A0A7Y9E7U3_9ACTN</name>
<dbReference type="PANTHER" id="PTHR43130">
    <property type="entry name" value="ARAC-FAMILY TRANSCRIPTIONAL REGULATOR"/>
    <property type="match status" value="1"/>
</dbReference>
<dbReference type="Pfam" id="PF12833">
    <property type="entry name" value="HTH_18"/>
    <property type="match status" value="1"/>
</dbReference>
<dbReference type="SUPFAM" id="SSF46689">
    <property type="entry name" value="Homeodomain-like"/>
    <property type="match status" value="2"/>
</dbReference>
<dbReference type="PANTHER" id="PTHR43130:SF3">
    <property type="entry name" value="HTH-TYPE TRANSCRIPTIONAL REGULATOR RV1931C"/>
    <property type="match status" value="1"/>
</dbReference>
<dbReference type="InterPro" id="IPR029062">
    <property type="entry name" value="Class_I_gatase-like"/>
</dbReference>
<keyword evidence="2" id="KW-0804">Transcription</keyword>
<dbReference type="GO" id="GO:0003700">
    <property type="term" value="F:DNA-binding transcription factor activity"/>
    <property type="evidence" value="ECO:0007669"/>
    <property type="project" value="InterPro"/>
</dbReference>
<dbReference type="Gene3D" id="3.40.50.880">
    <property type="match status" value="1"/>
</dbReference>
<accession>A0A7Y9E7U3</accession>
<protein>
    <submittedName>
        <fullName evidence="4">Transcriptional regulator GlxA family with amidase domain</fullName>
    </submittedName>
</protein>
<gene>
    <name evidence="4" type="ORF">BJZ21_002598</name>
</gene>
<dbReference type="RefSeq" id="WP_179664147.1">
    <property type="nucleotide sequence ID" value="NZ_JACCBG010000001.1"/>
</dbReference>
<dbReference type="Proteomes" id="UP000535511">
    <property type="component" value="Unassembled WGS sequence"/>
</dbReference>
<dbReference type="AlphaFoldDB" id="A0A7Y9E7U3"/>
<comment type="caution">
    <text evidence="4">The sequence shown here is derived from an EMBL/GenBank/DDBJ whole genome shotgun (WGS) entry which is preliminary data.</text>
</comment>
<keyword evidence="5" id="KW-1185">Reference proteome</keyword>
<dbReference type="Pfam" id="PF01965">
    <property type="entry name" value="DJ-1_PfpI"/>
    <property type="match status" value="1"/>
</dbReference>
<keyword evidence="1" id="KW-0805">Transcription regulation</keyword>
<dbReference type="EMBL" id="JACCBG010000001">
    <property type="protein sequence ID" value="NYD42515.1"/>
    <property type="molecule type" value="Genomic_DNA"/>
</dbReference>
<evidence type="ECO:0000313" key="4">
    <source>
        <dbReference type="EMBL" id="NYD42515.1"/>
    </source>
</evidence>
<evidence type="ECO:0000313" key="5">
    <source>
        <dbReference type="Proteomes" id="UP000535511"/>
    </source>
</evidence>
<dbReference type="SMART" id="SM00342">
    <property type="entry name" value="HTH_ARAC"/>
    <property type="match status" value="1"/>
</dbReference>
<dbReference type="InterPro" id="IPR002818">
    <property type="entry name" value="DJ-1/PfpI"/>
</dbReference>
<evidence type="ECO:0000256" key="1">
    <source>
        <dbReference type="ARBA" id="ARBA00023015"/>
    </source>
</evidence>
<feature type="domain" description="HTH araC/xylS-type" evidence="3">
    <location>
        <begin position="215"/>
        <end position="313"/>
    </location>
</feature>
<dbReference type="Gene3D" id="1.10.10.60">
    <property type="entry name" value="Homeodomain-like"/>
    <property type="match status" value="1"/>
</dbReference>
<dbReference type="InterPro" id="IPR052158">
    <property type="entry name" value="INH-QAR"/>
</dbReference>
<proteinExistence type="predicted"/>
<evidence type="ECO:0000256" key="2">
    <source>
        <dbReference type="ARBA" id="ARBA00023163"/>
    </source>
</evidence>